<evidence type="ECO:0000256" key="6">
    <source>
        <dbReference type="ARBA" id="ARBA00022989"/>
    </source>
</evidence>
<feature type="transmembrane region" description="Helical" evidence="9">
    <location>
        <begin position="505"/>
        <end position="529"/>
    </location>
</feature>
<evidence type="ECO:0000313" key="10">
    <source>
        <dbReference type="EMBL" id="HHP67311.1"/>
    </source>
</evidence>
<feature type="transmembrane region" description="Helical" evidence="9">
    <location>
        <begin position="6"/>
        <end position="23"/>
    </location>
</feature>
<keyword evidence="7" id="KW-0406">Ion transport</keyword>
<keyword evidence="3" id="KW-0633">Potassium transport</keyword>
<organism evidence="10">
    <name type="scientific">Thermogladius calderae</name>
    <dbReference type="NCBI Taxonomy" id="1200300"/>
    <lineage>
        <taxon>Archaea</taxon>
        <taxon>Thermoproteota</taxon>
        <taxon>Thermoprotei</taxon>
        <taxon>Desulfurococcales</taxon>
        <taxon>Desulfurococcaceae</taxon>
        <taxon>Thermogladius</taxon>
    </lineage>
</organism>
<proteinExistence type="predicted"/>
<reference evidence="10" key="1">
    <citation type="journal article" date="2020" name="mSystems">
        <title>Genome- and Community-Level Interaction Insights into Carbon Utilization and Element Cycling Functions of Hydrothermarchaeota in Hydrothermal Sediment.</title>
        <authorList>
            <person name="Zhou Z."/>
            <person name="Liu Y."/>
            <person name="Xu W."/>
            <person name="Pan J."/>
            <person name="Luo Z.H."/>
            <person name="Li M."/>
        </authorList>
    </citation>
    <scope>NUCLEOTIDE SEQUENCE [LARGE SCALE GENOMIC DNA]</scope>
    <source>
        <strain evidence="10">SpSt-110</strain>
    </source>
</reference>
<keyword evidence="1" id="KW-0813">Transport</keyword>
<keyword evidence="6 9" id="KW-1133">Transmembrane helix</keyword>
<feature type="transmembrane region" description="Helical" evidence="9">
    <location>
        <begin position="400"/>
        <end position="419"/>
    </location>
</feature>
<feature type="transmembrane region" description="Helical" evidence="9">
    <location>
        <begin position="130"/>
        <end position="154"/>
    </location>
</feature>
<evidence type="ECO:0000256" key="1">
    <source>
        <dbReference type="ARBA" id="ARBA00022448"/>
    </source>
</evidence>
<evidence type="ECO:0000256" key="9">
    <source>
        <dbReference type="SAM" id="Phobius"/>
    </source>
</evidence>
<feature type="transmembrane region" description="Helical" evidence="9">
    <location>
        <begin position="278"/>
        <end position="297"/>
    </location>
</feature>
<protein>
    <submittedName>
        <fullName evidence="10">Potassium-transporting ATPase subunit KdpA</fullName>
    </submittedName>
</protein>
<dbReference type="PANTHER" id="PTHR30607:SF2">
    <property type="entry name" value="POTASSIUM-TRANSPORTING ATPASE POTASSIUM-BINDING SUBUNIT"/>
    <property type="match status" value="1"/>
</dbReference>
<evidence type="ECO:0000256" key="2">
    <source>
        <dbReference type="ARBA" id="ARBA00022475"/>
    </source>
</evidence>
<dbReference type="InterPro" id="IPR004623">
    <property type="entry name" value="KdpA"/>
</dbReference>
<keyword evidence="8 9" id="KW-0472">Membrane</keyword>
<dbReference type="EMBL" id="DRYK01000014">
    <property type="protein sequence ID" value="HHP67311.1"/>
    <property type="molecule type" value="Genomic_DNA"/>
</dbReference>
<dbReference type="PIRSF" id="PIRSF001294">
    <property type="entry name" value="K_ATPaseA"/>
    <property type="match status" value="1"/>
</dbReference>
<evidence type="ECO:0000256" key="7">
    <source>
        <dbReference type="ARBA" id="ARBA00023065"/>
    </source>
</evidence>
<name>A0A7J3XXK2_9CREN</name>
<evidence type="ECO:0000256" key="4">
    <source>
        <dbReference type="ARBA" id="ARBA00022692"/>
    </source>
</evidence>
<feature type="transmembrane region" description="Helical" evidence="9">
    <location>
        <begin position="362"/>
        <end position="379"/>
    </location>
</feature>
<keyword evidence="5" id="KW-0630">Potassium</keyword>
<evidence type="ECO:0000256" key="3">
    <source>
        <dbReference type="ARBA" id="ARBA00022538"/>
    </source>
</evidence>
<keyword evidence="2" id="KW-1003">Cell membrane</keyword>
<feature type="transmembrane region" description="Helical" evidence="9">
    <location>
        <begin position="249"/>
        <end position="266"/>
    </location>
</feature>
<feature type="transmembrane region" description="Helical" evidence="9">
    <location>
        <begin position="69"/>
        <end position="90"/>
    </location>
</feature>
<dbReference type="Pfam" id="PF03814">
    <property type="entry name" value="KdpA"/>
    <property type="match status" value="1"/>
</dbReference>
<dbReference type="GO" id="GO:0005886">
    <property type="term" value="C:plasma membrane"/>
    <property type="evidence" value="ECO:0007669"/>
    <property type="project" value="TreeGrafter"/>
</dbReference>
<feature type="transmembrane region" description="Helical" evidence="9">
    <location>
        <begin position="166"/>
        <end position="190"/>
    </location>
</feature>
<dbReference type="GO" id="GO:0008556">
    <property type="term" value="F:P-type potassium transmembrane transporter activity"/>
    <property type="evidence" value="ECO:0007669"/>
    <property type="project" value="InterPro"/>
</dbReference>
<keyword evidence="4 9" id="KW-0812">Transmembrane</keyword>
<accession>A0A7J3XXK2</accession>
<comment type="caution">
    <text evidence="10">The sequence shown here is derived from an EMBL/GenBank/DDBJ whole genome shotgun (WGS) entry which is preliminary data.</text>
</comment>
<feature type="transmembrane region" description="Helical" evidence="9">
    <location>
        <begin position="460"/>
        <end position="484"/>
    </location>
</feature>
<sequence length="536" mass="58236">MIQVVIVYWLTIFVTVTVLARILSSLIKLIAVDWNTNPPRALGKMFEFLKRLGLDTSVKKSFTEYAKDLLFFNILLIVMDTVLLAKQSLFFNGPDLPWDLAFNTAVSFATNTNLQHYAGELALTNMAQSVVIGTTMFIAPASGIAVSFAFLRALKGVPAGNYYRDLVVIIGLLLLPLSLVSALILAALGVPQSFREWVLVENPYTGSFTIRLGPIASFEAIKLLGTNGGGFFGSNSAHPFENPSGLTNFIESVLMLLIPTSLLFTYGEIVGKKRGLSLFAIAYLTAFIIILISIFDGLPPLANLIEPRLGYSATLVFNIASILSNTGATASSLLGMKPSAVTSLLLSMFIQAIPGADGVGLLYLLTYLFIVVFIGSLMVGKTPRFISIPISARIVKLSTFVFLLHPALILIPTSIALLLREYTSFSSVLNPQVYTMVLYEFTSAAANNGSGYLGPLGNTFFWNVSTAIVMLLGRYLPIILFLVIAEDIYKAKRSMVEEPVETQGALFVVFSIVMILILTALTFFPFLVIGPMMMGG</sequence>
<dbReference type="AlphaFoldDB" id="A0A7J3XXK2"/>
<gene>
    <name evidence="10" type="primary">kdpA</name>
    <name evidence="10" type="ORF">ENM60_00705</name>
</gene>
<evidence type="ECO:0000256" key="5">
    <source>
        <dbReference type="ARBA" id="ARBA00022958"/>
    </source>
</evidence>
<evidence type="ECO:0000256" key="8">
    <source>
        <dbReference type="ARBA" id="ARBA00023136"/>
    </source>
</evidence>
<dbReference type="PANTHER" id="PTHR30607">
    <property type="entry name" value="POTASSIUM-TRANSPORTING ATPASE A CHAIN"/>
    <property type="match status" value="1"/>
</dbReference>